<gene>
    <name evidence="4" type="ORF">FOXG_07099</name>
</gene>
<dbReference type="Pfam" id="PF00610">
    <property type="entry name" value="DEP"/>
    <property type="match status" value="1"/>
</dbReference>
<dbReference type="Gene3D" id="1.10.10.10">
    <property type="entry name" value="Winged helix-like DNA-binding domain superfamily/Winged helix DNA-binding domain"/>
    <property type="match status" value="1"/>
</dbReference>
<protein>
    <recommendedName>
        <fullName evidence="6">Developmental regulator flbA</fullName>
    </recommendedName>
</protein>
<dbReference type="SMART" id="SM00315">
    <property type="entry name" value="RGS"/>
    <property type="match status" value="1"/>
</dbReference>
<dbReference type="InterPro" id="IPR036388">
    <property type="entry name" value="WH-like_DNA-bd_sf"/>
</dbReference>
<evidence type="ECO:0000256" key="1">
    <source>
        <dbReference type="ARBA" id="ARBA00022700"/>
    </source>
</evidence>
<dbReference type="InterPro" id="IPR000591">
    <property type="entry name" value="DEP_dom"/>
</dbReference>
<reference evidence="4" key="2">
    <citation type="journal article" date="2010" name="Nature">
        <title>Comparative genomics reveals mobile pathogenicity chromosomes in Fusarium.</title>
        <authorList>
            <person name="Ma L.J."/>
            <person name="van der Does H.C."/>
            <person name="Borkovich K.A."/>
            <person name="Coleman J.J."/>
            <person name="Daboussi M.J."/>
            <person name="Di Pietro A."/>
            <person name="Dufresne M."/>
            <person name="Freitag M."/>
            <person name="Grabherr M."/>
            <person name="Henrissat B."/>
            <person name="Houterman P.M."/>
            <person name="Kang S."/>
            <person name="Shim W.B."/>
            <person name="Woloshuk C."/>
            <person name="Xie X."/>
            <person name="Xu J.R."/>
            <person name="Antoniw J."/>
            <person name="Baker S.E."/>
            <person name="Bluhm B.H."/>
            <person name="Breakspear A."/>
            <person name="Brown D.W."/>
            <person name="Butchko R.A."/>
            <person name="Chapman S."/>
            <person name="Coulson R."/>
            <person name="Coutinho P.M."/>
            <person name="Danchin E.G."/>
            <person name="Diener A."/>
            <person name="Gale L.R."/>
            <person name="Gardiner D.M."/>
            <person name="Goff S."/>
            <person name="Hammond-Kosack K.E."/>
            <person name="Hilburn K."/>
            <person name="Hua-Van A."/>
            <person name="Jonkers W."/>
            <person name="Kazan K."/>
            <person name="Kodira C.D."/>
            <person name="Koehrsen M."/>
            <person name="Kumar L."/>
            <person name="Lee Y.H."/>
            <person name="Li L."/>
            <person name="Manners J.M."/>
            <person name="Miranda-Saavedra D."/>
            <person name="Mukherjee M."/>
            <person name="Park G."/>
            <person name="Park J."/>
            <person name="Park S.Y."/>
            <person name="Proctor R.H."/>
            <person name="Regev A."/>
            <person name="Ruiz-Roldan M.C."/>
            <person name="Sain D."/>
            <person name="Sakthikumar S."/>
            <person name="Sykes S."/>
            <person name="Schwartz D.C."/>
            <person name="Turgeon B.G."/>
            <person name="Wapinski I."/>
            <person name="Yoder O."/>
            <person name="Young S."/>
            <person name="Zeng Q."/>
            <person name="Zhou S."/>
            <person name="Galagan J."/>
            <person name="Cuomo C.A."/>
            <person name="Kistler H.C."/>
            <person name="Rep M."/>
        </authorList>
    </citation>
    <scope>NUCLEOTIDE SEQUENCE [LARGE SCALE GENOMIC DNA]</scope>
    <source>
        <strain evidence="4">4287</strain>
    </source>
</reference>
<dbReference type="PANTHER" id="PTHR10845:SF192">
    <property type="entry name" value="DOUBLE HIT, ISOFORM B"/>
    <property type="match status" value="1"/>
</dbReference>
<evidence type="ECO:0000259" key="3">
    <source>
        <dbReference type="PROSITE" id="PS50186"/>
    </source>
</evidence>
<feature type="domain" description="RGS" evidence="2">
    <location>
        <begin position="143"/>
        <end position="289"/>
    </location>
</feature>
<evidence type="ECO:0000313" key="4">
    <source>
        <dbReference type="EMBL" id="KNB06355.1"/>
    </source>
</evidence>
<dbReference type="KEGG" id="fox:FOXG_07099"/>
<dbReference type="GO" id="GO:0035556">
    <property type="term" value="P:intracellular signal transduction"/>
    <property type="evidence" value="ECO:0007669"/>
    <property type="project" value="InterPro"/>
</dbReference>
<keyword evidence="1" id="KW-0734">Signal transduction inhibitor</keyword>
<dbReference type="PANTHER" id="PTHR10845">
    <property type="entry name" value="REGULATOR OF G PROTEIN SIGNALING"/>
    <property type="match status" value="1"/>
</dbReference>
<dbReference type="InterPro" id="IPR036390">
    <property type="entry name" value="WH_DNA-bd_sf"/>
</dbReference>
<dbReference type="OrthoDB" id="196547at2759"/>
<reference evidence="4" key="1">
    <citation type="submission" date="2007-04" db="EMBL/GenBank/DDBJ databases">
        <authorList>
            <consortium name="The Broad Institute Genome Sequencing Platform"/>
            <person name="Birren B."/>
            <person name="Lander E."/>
            <person name="Galagan J."/>
            <person name="Nusbaum C."/>
            <person name="Devon K."/>
            <person name="Ma L.-J."/>
            <person name="Jaffe D."/>
            <person name="Butler J."/>
            <person name="Alvarez P."/>
            <person name="Gnerre S."/>
            <person name="Grabherr M."/>
            <person name="Kleber M."/>
            <person name="Mauceli E."/>
            <person name="Brockman W."/>
            <person name="MacCallum I.A."/>
            <person name="Young S."/>
            <person name="LaButti K."/>
            <person name="DeCaprio D."/>
            <person name="Crawford M."/>
            <person name="Koehrsen M."/>
            <person name="Engels R."/>
            <person name="Montgomery P."/>
            <person name="Pearson M."/>
            <person name="Howarth C."/>
            <person name="Larson L."/>
            <person name="White J."/>
            <person name="O'Leary S."/>
            <person name="Kodira C."/>
            <person name="Zeng Q."/>
            <person name="Yandava C."/>
            <person name="Alvarado L."/>
            <person name="Kistler C."/>
            <person name="Shim W.-B."/>
            <person name="Kang S."/>
            <person name="Woloshuk C."/>
        </authorList>
    </citation>
    <scope>NUCLEOTIDE SEQUENCE</scope>
    <source>
        <strain evidence="4">4287</strain>
    </source>
</reference>
<organism evidence="4 5">
    <name type="scientific">Fusarium oxysporum f. sp. lycopersici (strain 4287 / CBS 123668 / FGSC 9935 / NRRL 34936)</name>
    <name type="common">Fusarium vascular wilt of tomato</name>
    <dbReference type="NCBI Taxonomy" id="426428"/>
    <lineage>
        <taxon>Eukaryota</taxon>
        <taxon>Fungi</taxon>
        <taxon>Dikarya</taxon>
        <taxon>Ascomycota</taxon>
        <taxon>Pezizomycotina</taxon>
        <taxon>Sordariomycetes</taxon>
        <taxon>Hypocreomycetidae</taxon>
        <taxon>Hypocreales</taxon>
        <taxon>Nectriaceae</taxon>
        <taxon>Fusarium</taxon>
        <taxon>Fusarium oxysporum species complex</taxon>
    </lineage>
</organism>
<dbReference type="Proteomes" id="UP000009097">
    <property type="component" value="Unassembled WGS sequence"/>
</dbReference>
<dbReference type="Gene3D" id="1.10.167.10">
    <property type="entry name" value="Regulator of G-protein Signalling 4, domain 2"/>
    <property type="match status" value="1"/>
</dbReference>
<dbReference type="SMART" id="SM00049">
    <property type="entry name" value="DEP"/>
    <property type="match status" value="1"/>
</dbReference>
<dbReference type="CDD" id="cd04450">
    <property type="entry name" value="DEP_RGS7-like"/>
    <property type="match status" value="1"/>
</dbReference>
<evidence type="ECO:0000313" key="5">
    <source>
        <dbReference type="Proteomes" id="UP000009097"/>
    </source>
</evidence>
<dbReference type="Pfam" id="PF00615">
    <property type="entry name" value="RGS"/>
    <property type="match status" value="1"/>
</dbReference>
<dbReference type="PROSITE" id="PS50186">
    <property type="entry name" value="DEP"/>
    <property type="match status" value="1"/>
</dbReference>
<proteinExistence type="predicted"/>
<dbReference type="AlphaFoldDB" id="A0A0J9V537"/>
<dbReference type="RefSeq" id="XP_018244400.1">
    <property type="nucleotide sequence ID" value="XM_018385730.1"/>
</dbReference>
<dbReference type="VEuPathDB" id="FungiDB:FOXG_07099"/>
<evidence type="ECO:0008006" key="6">
    <source>
        <dbReference type="Google" id="ProtNLM"/>
    </source>
</evidence>
<sequence length="304" mass="34687">MSSVTAADSSSMLEYRNSITEAKTTAELKVNGKTYRDTFTGKAIIDWLLNYTTIMEEREAVAVATLFMDYNLIVCVTKDRAYTFQNPAAGNNIFHLSKHAFYQLTQRAKGLTNGSSSPRQFPEREHFTSYQRNGIFKDSNTQRLDKILTDPSVRLLFREKSRETYCEENLTFYQDVDEFIRNSKAATRAARRELNMTTKAGINDSIAQAYRIYHAFLASGSPCELNIDHQLRNSLTTRMSKAVSQDATIIDTLEEVIFLFEEAQDAVFKLMATDLVPKFLSNPMYQQQLRSYNFGVVGKGPERE</sequence>
<accession>A0A0J9V537</accession>
<dbReference type="SUPFAM" id="SSF46785">
    <property type="entry name" value="Winged helix' DNA-binding domain"/>
    <property type="match status" value="1"/>
</dbReference>
<evidence type="ECO:0000259" key="2">
    <source>
        <dbReference type="PROSITE" id="PS50132"/>
    </source>
</evidence>
<dbReference type="InterPro" id="IPR044926">
    <property type="entry name" value="RGS_subdomain_2"/>
</dbReference>
<dbReference type="InterPro" id="IPR036305">
    <property type="entry name" value="RGS_sf"/>
</dbReference>
<name>A0A0J9V537_FUSO4</name>
<dbReference type="SUPFAM" id="SSF48097">
    <property type="entry name" value="Regulator of G-protein signaling, RGS"/>
    <property type="match status" value="1"/>
</dbReference>
<dbReference type="EMBL" id="DS231704">
    <property type="protein sequence ID" value="KNB06355.1"/>
    <property type="molecule type" value="Genomic_DNA"/>
</dbReference>
<feature type="domain" description="DEP" evidence="3">
    <location>
        <begin position="34"/>
        <end position="106"/>
    </location>
</feature>
<dbReference type="CDD" id="cd08708">
    <property type="entry name" value="RGS_FLBA"/>
    <property type="match status" value="1"/>
</dbReference>
<dbReference type="GeneID" id="28948852"/>
<dbReference type="PROSITE" id="PS50132">
    <property type="entry name" value="RGS"/>
    <property type="match status" value="1"/>
</dbReference>
<dbReference type="GO" id="GO:0009968">
    <property type="term" value="P:negative regulation of signal transduction"/>
    <property type="evidence" value="ECO:0007669"/>
    <property type="project" value="UniProtKB-KW"/>
</dbReference>
<dbReference type="InterPro" id="IPR016137">
    <property type="entry name" value="RGS"/>
</dbReference>